<proteinExistence type="predicted"/>
<organism evidence="3 4">
    <name type="scientific">Clostridium aromativorans</name>
    <dbReference type="NCBI Taxonomy" id="2836848"/>
    <lineage>
        <taxon>Bacteria</taxon>
        <taxon>Bacillati</taxon>
        <taxon>Bacillota</taxon>
        <taxon>Clostridia</taxon>
        <taxon>Eubacteriales</taxon>
        <taxon>Clostridiaceae</taxon>
        <taxon>Clostridium</taxon>
    </lineage>
</organism>
<keyword evidence="2" id="KW-1133">Transmembrane helix</keyword>
<keyword evidence="2" id="KW-0472">Membrane</keyword>
<feature type="coiled-coil region" evidence="1">
    <location>
        <begin position="41"/>
        <end position="132"/>
    </location>
</feature>
<evidence type="ECO:0000313" key="3">
    <source>
        <dbReference type="EMBL" id="MCC9294843.1"/>
    </source>
</evidence>
<feature type="transmembrane region" description="Helical" evidence="2">
    <location>
        <begin position="6"/>
        <end position="29"/>
    </location>
</feature>
<accession>A0ABS8N7X4</accession>
<gene>
    <name evidence="3" type="ORF">LN736_08230</name>
</gene>
<evidence type="ECO:0000256" key="1">
    <source>
        <dbReference type="SAM" id="Coils"/>
    </source>
</evidence>
<keyword evidence="2" id="KW-0812">Transmembrane</keyword>
<protein>
    <submittedName>
        <fullName evidence="3">Uncharacterized protein</fullName>
    </submittedName>
</protein>
<reference evidence="3" key="1">
    <citation type="submission" date="2021-11" db="EMBL/GenBank/DDBJ databases">
        <authorList>
            <person name="Qingchun L."/>
            <person name="Dong Z."/>
            <person name="Zongwei Q."/>
            <person name="Jia Z."/>
            <person name="Duotao L."/>
        </authorList>
    </citation>
    <scope>NUCLEOTIDE SEQUENCE</scope>
    <source>
        <strain evidence="3">WLY-B-L2</strain>
    </source>
</reference>
<evidence type="ECO:0000256" key="2">
    <source>
        <dbReference type="SAM" id="Phobius"/>
    </source>
</evidence>
<evidence type="ECO:0000313" key="4">
    <source>
        <dbReference type="Proteomes" id="UP001165422"/>
    </source>
</evidence>
<dbReference type="Proteomes" id="UP001165422">
    <property type="component" value="Unassembled WGS sequence"/>
</dbReference>
<dbReference type="RefSeq" id="WP_150356969.1">
    <property type="nucleotide sequence ID" value="NZ_JAJJPB010000008.1"/>
</dbReference>
<keyword evidence="4" id="KW-1185">Reference proteome</keyword>
<dbReference type="EMBL" id="JAJJPB010000008">
    <property type="protein sequence ID" value="MCC9294843.1"/>
    <property type="molecule type" value="Genomic_DNA"/>
</dbReference>
<name>A0ABS8N7X4_9CLOT</name>
<sequence length="143" mass="16672">MEKLKAILTEIAVAVIILLVICMASLVDIKSRESPQTSRMLEDMNITLQQYKKSIDNLGNIVQKENIELQKLKNDMNSAGLKNTYKWNETVVAYNSKFTEYNSHVSEYNKKMDDYNKRYQEYESIKKKNENIIEWIKAVIGVN</sequence>
<keyword evidence="1" id="KW-0175">Coiled coil</keyword>
<comment type="caution">
    <text evidence="3">The sequence shown here is derived from an EMBL/GenBank/DDBJ whole genome shotgun (WGS) entry which is preliminary data.</text>
</comment>